<evidence type="ECO:0000313" key="2">
    <source>
        <dbReference type="Proteomes" id="UP000279194"/>
    </source>
</evidence>
<organism evidence="1 2">
    <name type="scientific">Streptococcus hillyeri</name>
    <dbReference type="NCBI Taxonomy" id="2282420"/>
    <lineage>
        <taxon>Bacteria</taxon>
        <taxon>Bacillati</taxon>
        <taxon>Bacillota</taxon>
        <taxon>Bacilli</taxon>
        <taxon>Lactobacillales</taxon>
        <taxon>Streptococcaceae</taxon>
        <taxon>Streptococcus</taxon>
    </lineage>
</organism>
<dbReference type="RefSeq" id="WP_121835627.1">
    <property type="nucleotide sequence ID" value="NZ_CP163513.1"/>
</dbReference>
<sequence>MAKVIAGFRDKETQVIYVIGDEYEGDRETELVEKGFLEGEKVVSKYAGLSADELKELLTERGIEFKETSKPATFIKLLEKADAAADAE</sequence>
<gene>
    <name evidence="1" type="ORF">EAF07_05940</name>
</gene>
<dbReference type="Proteomes" id="UP000279194">
    <property type="component" value="Unassembled WGS sequence"/>
</dbReference>
<dbReference type="EMBL" id="RCVM01000010">
    <property type="protein sequence ID" value="RLY03080.1"/>
    <property type="molecule type" value="Genomic_DNA"/>
</dbReference>
<comment type="caution">
    <text evidence="1">The sequence shown here is derived from an EMBL/GenBank/DDBJ whole genome shotgun (WGS) entry which is preliminary data.</text>
</comment>
<proteinExistence type="predicted"/>
<reference evidence="1 2" key="1">
    <citation type="submission" date="2018-10" db="EMBL/GenBank/DDBJ databases">
        <title>Streptococcus hillyeri sp. nov., isolated from equine tracheal sample.</title>
        <authorList>
            <person name="Macfadyen A.C."/>
            <person name="Waller A."/>
            <person name="Paterson G.K."/>
        </authorList>
    </citation>
    <scope>NUCLEOTIDE SEQUENCE [LARGE SCALE GENOMIC DNA]</scope>
    <source>
        <strain evidence="1 2">28462</strain>
    </source>
</reference>
<protein>
    <submittedName>
        <fullName evidence="1">Uncharacterized protein</fullName>
    </submittedName>
</protein>
<dbReference type="AlphaFoldDB" id="A0A3L9DWC4"/>
<evidence type="ECO:0000313" key="1">
    <source>
        <dbReference type="EMBL" id="RLY03080.1"/>
    </source>
</evidence>
<accession>A0A3L9DWC4</accession>
<keyword evidence="2" id="KW-1185">Reference proteome</keyword>
<dbReference type="InterPro" id="IPR036361">
    <property type="entry name" value="SAP_dom_sf"/>
</dbReference>
<name>A0A3L9DWC4_9STRE</name>
<dbReference type="Gene3D" id="1.10.720.30">
    <property type="entry name" value="SAP domain"/>
    <property type="match status" value="1"/>
</dbReference>
<dbReference type="OrthoDB" id="2236696at2"/>